<sequence>MGTVELVLAVEPTAASEWMAGPAPARSKGCADGHAAADETKHAVATRKQYGSGRSGVSPSLVHTDAGTAIADALSRMPGIAPIRAVELSTVRAFVSPDGVWRVMFVADEEGARRVTAVRANEFAPGVRRCETVCDEPLEAGTSFAIGDAFPQAVKHALGKQLGTLAPSRALTVCRGVWRWSGPGGAVVDIELHDARVAGSADAAAAKSSSPSEHGAMSIAFCELRLASRIGETQGLTDVEAGSSPAAAAAAEQAQRADESAAESDACADAECAALRALFAAAGALADTLPVFPLLTDGYGRACLAGGADPAPVRAAHVDLRGVKTPHGALMAVSANVARQWFGNEAGVRDDTGTDTEFVHQMRVALRRLKTLLKTFRRWADDAWERTIAPDLDWLGGLLGQARDLDVFVDSTLPVLAEADVDTAAWAPLRERAAARRDEARSQVRAALRTRRYAALSLAWLRWLAAQHFSQGPSVMRDKSLADYAAKRVRKHYRRLIEKPGLTALTPAQRHRRRIEAKRLRYTLEFFQPLASRKTQREIAKQLSRIQSVLGDGSDATAALHFLEALDVLPYKHGFARGWCEAVNRWSAIEGDRLLQDLGKPKIVRGA</sequence>
<dbReference type="RefSeq" id="WP_115537305.1">
    <property type="nucleotide sequence ID" value="NZ_QRGA01000022.1"/>
</dbReference>
<organism evidence="2 3">
    <name type="scientific">Trinickia dinghuensis</name>
    <dbReference type="NCBI Taxonomy" id="2291023"/>
    <lineage>
        <taxon>Bacteria</taxon>
        <taxon>Pseudomonadati</taxon>
        <taxon>Pseudomonadota</taxon>
        <taxon>Betaproteobacteria</taxon>
        <taxon>Burkholderiales</taxon>
        <taxon>Burkholderiaceae</taxon>
        <taxon>Trinickia</taxon>
    </lineage>
</organism>
<comment type="caution">
    <text evidence="2">The sequence shown here is derived from an EMBL/GenBank/DDBJ whole genome shotgun (WGS) entry which is preliminary data.</text>
</comment>
<dbReference type="SMART" id="SM00880">
    <property type="entry name" value="CHAD"/>
    <property type="match status" value="1"/>
</dbReference>
<reference evidence="2 3" key="1">
    <citation type="submission" date="2018-08" db="EMBL/GenBank/DDBJ databases">
        <title>Paraburkholderia sp. DHOM06 isolated from forest soil.</title>
        <authorList>
            <person name="Gao Z.-H."/>
            <person name="Qiu L.-H."/>
        </authorList>
    </citation>
    <scope>NUCLEOTIDE SEQUENCE [LARGE SCALE GENOMIC DNA]</scope>
    <source>
        <strain evidence="2 3">DHOM06</strain>
    </source>
</reference>
<evidence type="ECO:0000313" key="3">
    <source>
        <dbReference type="Proteomes" id="UP000256838"/>
    </source>
</evidence>
<dbReference type="PANTHER" id="PTHR39339">
    <property type="entry name" value="SLR1444 PROTEIN"/>
    <property type="match status" value="1"/>
</dbReference>
<dbReference type="Gene3D" id="1.40.20.10">
    <property type="entry name" value="CHAD domain"/>
    <property type="match status" value="1"/>
</dbReference>
<dbReference type="EMBL" id="QRGA01000022">
    <property type="protein sequence ID" value="RDU95089.1"/>
    <property type="molecule type" value="Genomic_DNA"/>
</dbReference>
<dbReference type="Proteomes" id="UP000256838">
    <property type="component" value="Unassembled WGS sequence"/>
</dbReference>
<accession>A0A3D8JPQ8</accession>
<dbReference type="PANTHER" id="PTHR39339:SF1">
    <property type="entry name" value="CHAD DOMAIN-CONTAINING PROTEIN"/>
    <property type="match status" value="1"/>
</dbReference>
<evidence type="ECO:0000259" key="1">
    <source>
        <dbReference type="PROSITE" id="PS51708"/>
    </source>
</evidence>
<feature type="domain" description="CHAD" evidence="1">
    <location>
        <begin position="323"/>
        <end position="605"/>
    </location>
</feature>
<proteinExistence type="predicted"/>
<protein>
    <submittedName>
        <fullName evidence="2">CHAD domain-containing protein</fullName>
    </submittedName>
</protein>
<dbReference type="PROSITE" id="PS51708">
    <property type="entry name" value="CHAD"/>
    <property type="match status" value="1"/>
</dbReference>
<gene>
    <name evidence="2" type="ORF">DWV00_30340</name>
</gene>
<dbReference type="AlphaFoldDB" id="A0A3D8JPQ8"/>
<dbReference type="InterPro" id="IPR038186">
    <property type="entry name" value="CHAD_dom_sf"/>
</dbReference>
<dbReference type="OrthoDB" id="3034217at2"/>
<evidence type="ECO:0000313" key="2">
    <source>
        <dbReference type="EMBL" id="RDU95089.1"/>
    </source>
</evidence>
<name>A0A3D8JPQ8_9BURK</name>
<keyword evidence="3" id="KW-1185">Reference proteome</keyword>
<dbReference type="InterPro" id="IPR007899">
    <property type="entry name" value="CHAD_dom"/>
</dbReference>
<dbReference type="Pfam" id="PF05235">
    <property type="entry name" value="CHAD"/>
    <property type="match status" value="1"/>
</dbReference>